<organism evidence="2 3">
    <name type="scientific">Candidatus Malacoplasma girerdii</name>
    <dbReference type="NCBI Taxonomy" id="1318617"/>
    <lineage>
        <taxon>Bacteria</taxon>
        <taxon>Bacillati</taxon>
        <taxon>Mycoplasmatota</taxon>
        <taxon>Mycoplasmoidales</taxon>
        <taxon>Mycoplasmoidaceae</taxon>
        <taxon>Malacoplasma</taxon>
    </lineage>
</organism>
<dbReference type="AlphaFoldDB" id="A0A097STG0"/>
<evidence type="ECO:0000313" key="2">
    <source>
        <dbReference type="EMBL" id="AIV03883.1"/>
    </source>
</evidence>
<dbReference type="PANTHER" id="PTHR43694:SF1">
    <property type="entry name" value="RIBONUCLEASE J"/>
    <property type="match status" value="1"/>
</dbReference>
<dbReference type="InterPro" id="IPR036866">
    <property type="entry name" value="RibonucZ/Hydroxyglut_hydro"/>
</dbReference>
<dbReference type="InterPro" id="IPR041636">
    <property type="entry name" value="RNase_J_C"/>
</dbReference>
<evidence type="ECO:0000259" key="1">
    <source>
        <dbReference type="Pfam" id="PF17770"/>
    </source>
</evidence>
<proteinExistence type="predicted"/>
<dbReference type="Pfam" id="PF17770">
    <property type="entry name" value="RNase_J_C"/>
    <property type="match status" value="1"/>
</dbReference>
<feature type="domain" description="Ribonuclease J C-terminal" evidence="1">
    <location>
        <begin position="458"/>
        <end position="558"/>
    </location>
</feature>
<dbReference type="KEGG" id="mgj:MGM1_5230"/>
<dbReference type="HOGENOM" id="CLU_008727_3_2_14"/>
<dbReference type="Gene3D" id="3.60.15.10">
    <property type="entry name" value="Ribonuclease Z/Hydroxyacylglutathione hydrolase-like"/>
    <property type="match status" value="1"/>
</dbReference>
<reference evidence="2 3" key="1">
    <citation type="journal article" date="2014" name="PLoS ONE">
        <title>An emerging Mycoplasma associated with trichomoniasis, vaginal infection and disease.</title>
        <authorList>
            <consortium name="Vaginal Microbiome Consortium"/>
            <person name="Fettweis J.M."/>
            <person name="Serrano M.G."/>
            <person name="Huang B."/>
            <person name="Brooks J.P."/>
            <person name="Glascock A.L."/>
            <person name="Sheth N.U."/>
            <person name="Strauss J.F.III."/>
            <person name="Jefferson K.K."/>
            <person name="Buck G.A."/>
        </authorList>
    </citation>
    <scope>NUCLEOTIDE SEQUENCE [LARGE SCALE GENOMIC DNA]</scope>
    <source>
        <strain evidence="2 3">VCU_M1</strain>
    </source>
</reference>
<dbReference type="SUPFAM" id="SSF56281">
    <property type="entry name" value="Metallo-hydrolase/oxidoreductase"/>
    <property type="match status" value="1"/>
</dbReference>
<dbReference type="InterPro" id="IPR042173">
    <property type="entry name" value="RNase_J_2"/>
</dbReference>
<evidence type="ECO:0000313" key="3">
    <source>
        <dbReference type="Proteomes" id="UP000030066"/>
    </source>
</evidence>
<dbReference type="STRING" id="1318617.MGM1_5230"/>
<dbReference type="Gene3D" id="3.40.50.10710">
    <property type="entry name" value="Metallo-hydrolase/oxidoreductase"/>
    <property type="match status" value="1"/>
</dbReference>
<gene>
    <name evidence="2" type="ORF">MGM1_5230</name>
</gene>
<protein>
    <submittedName>
        <fullName evidence="2">Metallo-beta-lactamase family protein</fullName>
    </submittedName>
</protein>
<name>A0A097STG0_9BACT</name>
<sequence length="586" mass="66481">MAKINFIGFGGLNEKDLPCYAVSVDGNIFLFDCGLSTPINAQLGVRKIIPDFNWIIENSHRVKGLFIGTPKYMSFAAIQYLIKHLPQLPIYTSEVGAAIIDNYFNYLQNSIREKIIRPNLRILMPMITRKIAGISVTPFYVSNYMPKSLGFVISTSDGAIIFIDDFMISSNRNSAFEDQLFQINRITKGKNLTLIVGVGNIDINKGFTNPSHRTYDFFNDVIANNTEGRTLIACHDHDLYTMMTIASVCAQRKKPFIVYSGNTNKTFQFLLRQGYMNNKNLITLPHTEMQRNNDCVVVISGIPQRLIKKISDVTSGEDPILKINPTDTFVYATRTLNGYEKAEAEMFDAVVRSNANRIVKLPKEIILATASVEDHKFLIDLLRPKYAIPINGLYMNFIQYRDAVSKSFINRNNVIVLGNGEQIEFVNGELTKNRRTIKQTLQFVNSAGTVDAGSISIYEREQMANNGVVVVNLLIDRKNKQIIDKNYECIGVINNTDYNQEALEKIYEICTGSINDYLSKNLTDDVNTYNATKELRFFIKKIFSRSMDKAFQKTPLVLSTLLFKKKKEENINKLSSLEADENNEDE</sequence>
<dbReference type="Proteomes" id="UP000030066">
    <property type="component" value="Chromosome"/>
</dbReference>
<dbReference type="Gene3D" id="3.10.20.580">
    <property type="match status" value="1"/>
</dbReference>
<dbReference type="PANTHER" id="PTHR43694">
    <property type="entry name" value="RIBONUCLEASE J"/>
    <property type="match status" value="1"/>
</dbReference>
<dbReference type="eggNOG" id="COG0595">
    <property type="taxonomic scope" value="Bacteria"/>
</dbReference>
<dbReference type="EMBL" id="CP007711">
    <property type="protein sequence ID" value="AIV03883.1"/>
    <property type="molecule type" value="Genomic_DNA"/>
</dbReference>
<keyword evidence="3" id="KW-1185">Reference proteome</keyword>
<accession>A0A097STG0</accession>